<keyword evidence="2" id="KW-1185">Reference proteome</keyword>
<evidence type="ECO:0000313" key="2">
    <source>
        <dbReference type="Proteomes" id="UP000053584"/>
    </source>
</evidence>
<proteinExistence type="predicted"/>
<reference evidence="1 2" key="1">
    <citation type="submission" date="2014-04" db="EMBL/GenBank/DDBJ databases">
        <title>Genome evolution of avian class.</title>
        <authorList>
            <person name="Zhang G."/>
            <person name="Li C."/>
        </authorList>
    </citation>
    <scope>NUCLEOTIDE SEQUENCE [LARGE SCALE GENOMIC DNA]</scope>
    <source>
        <strain evidence="1">BGI_N308</strain>
    </source>
</reference>
<feature type="non-terminal residue" evidence="1">
    <location>
        <position position="55"/>
    </location>
</feature>
<dbReference type="AlphaFoldDB" id="A0A093IBM3"/>
<accession>A0A093IBM3</accession>
<dbReference type="EMBL" id="KL206998">
    <property type="protein sequence ID" value="KFV88552.1"/>
    <property type="molecule type" value="Genomic_DNA"/>
</dbReference>
<evidence type="ECO:0000313" key="1">
    <source>
        <dbReference type="EMBL" id="KFV88552.1"/>
    </source>
</evidence>
<protein>
    <submittedName>
        <fullName evidence="1">Uncharacterized protein</fullName>
    </submittedName>
</protein>
<feature type="non-terminal residue" evidence="1">
    <location>
        <position position="1"/>
    </location>
</feature>
<gene>
    <name evidence="1" type="ORF">N308_11745</name>
</gene>
<sequence length="55" mass="6561">NGYKLQQGKFQLEIRKKLFIMQVVKYWNRLSNEAVESPFLELFKTQVDKALSNQI</sequence>
<dbReference type="Proteomes" id="UP000053584">
    <property type="component" value="Unassembled WGS sequence"/>
</dbReference>
<organism evidence="1 2">
    <name type="scientific">Struthio camelus australis</name>
    <dbReference type="NCBI Taxonomy" id="441894"/>
    <lineage>
        <taxon>Eukaryota</taxon>
        <taxon>Metazoa</taxon>
        <taxon>Chordata</taxon>
        <taxon>Craniata</taxon>
        <taxon>Vertebrata</taxon>
        <taxon>Euteleostomi</taxon>
        <taxon>Archelosauria</taxon>
        <taxon>Archosauria</taxon>
        <taxon>Dinosauria</taxon>
        <taxon>Saurischia</taxon>
        <taxon>Theropoda</taxon>
        <taxon>Coelurosauria</taxon>
        <taxon>Aves</taxon>
        <taxon>Palaeognathae</taxon>
        <taxon>Struthioniformes</taxon>
        <taxon>Struthionidae</taxon>
        <taxon>Struthio</taxon>
    </lineage>
</organism>
<name>A0A093IBM3_STRCA</name>